<keyword evidence="3" id="KW-1185">Reference proteome</keyword>
<reference evidence="2 3" key="1">
    <citation type="submission" date="2019-11" db="EMBL/GenBank/DDBJ databases">
        <title>Whole genome sequence of Oryza granulata.</title>
        <authorList>
            <person name="Li W."/>
        </authorList>
    </citation>
    <scope>NUCLEOTIDE SEQUENCE [LARGE SCALE GENOMIC DNA]</scope>
    <source>
        <strain evidence="3">cv. Menghai</strain>
        <tissue evidence="2">Leaf</tissue>
    </source>
</reference>
<name>A0A6G1ES01_9ORYZ</name>
<dbReference type="EMBL" id="SPHZ02000003">
    <property type="protein sequence ID" value="KAF0927433.1"/>
    <property type="molecule type" value="Genomic_DNA"/>
</dbReference>
<sequence>MPTACECRVAITSSSRLTWEGQTGSGVAIGPQGRVSSNQGTLVGQLGKVGGGALKPGGA</sequence>
<organism evidence="2 3">
    <name type="scientific">Oryza meyeriana var. granulata</name>
    <dbReference type="NCBI Taxonomy" id="110450"/>
    <lineage>
        <taxon>Eukaryota</taxon>
        <taxon>Viridiplantae</taxon>
        <taxon>Streptophyta</taxon>
        <taxon>Embryophyta</taxon>
        <taxon>Tracheophyta</taxon>
        <taxon>Spermatophyta</taxon>
        <taxon>Magnoliopsida</taxon>
        <taxon>Liliopsida</taxon>
        <taxon>Poales</taxon>
        <taxon>Poaceae</taxon>
        <taxon>BOP clade</taxon>
        <taxon>Oryzoideae</taxon>
        <taxon>Oryzeae</taxon>
        <taxon>Oryzinae</taxon>
        <taxon>Oryza</taxon>
        <taxon>Oryza meyeriana</taxon>
    </lineage>
</organism>
<dbReference type="AlphaFoldDB" id="A0A6G1ES01"/>
<protein>
    <submittedName>
        <fullName evidence="2">Uncharacterized protein</fullName>
    </submittedName>
</protein>
<gene>
    <name evidence="2" type="ORF">E2562_033096</name>
</gene>
<proteinExistence type="predicted"/>
<feature type="region of interest" description="Disordered" evidence="1">
    <location>
        <begin position="39"/>
        <end position="59"/>
    </location>
</feature>
<feature type="compositionally biased region" description="Gly residues" evidence="1">
    <location>
        <begin position="47"/>
        <end position="59"/>
    </location>
</feature>
<evidence type="ECO:0000313" key="3">
    <source>
        <dbReference type="Proteomes" id="UP000479710"/>
    </source>
</evidence>
<accession>A0A6G1ES01</accession>
<evidence type="ECO:0000256" key="1">
    <source>
        <dbReference type="SAM" id="MobiDB-lite"/>
    </source>
</evidence>
<dbReference type="Proteomes" id="UP000479710">
    <property type="component" value="Unassembled WGS sequence"/>
</dbReference>
<evidence type="ECO:0000313" key="2">
    <source>
        <dbReference type="EMBL" id="KAF0927433.1"/>
    </source>
</evidence>
<comment type="caution">
    <text evidence="2">The sequence shown here is derived from an EMBL/GenBank/DDBJ whole genome shotgun (WGS) entry which is preliminary data.</text>
</comment>